<dbReference type="PANTHER" id="PTHR30383">
    <property type="entry name" value="THIOESTERASE 1/PROTEASE 1/LYSOPHOSPHOLIPASE L1"/>
    <property type="match status" value="1"/>
</dbReference>
<proteinExistence type="predicted"/>
<dbReference type="AlphaFoldDB" id="A0A0L0HJY2"/>
<dbReference type="InterPro" id="IPR036514">
    <property type="entry name" value="SGNH_hydro_sf"/>
</dbReference>
<reference evidence="3 4" key="1">
    <citation type="submission" date="2009-08" db="EMBL/GenBank/DDBJ databases">
        <title>The Genome Sequence of Spizellomyces punctatus strain DAOM BR117.</title>
        <authorList>
            <consortium name="The Broad Institute Genome Sequencing Platform"/>
            <person name="Russ C."/>
            <person name="Cuomo C."/>
            <person name="Shea T."/>
            <person name="Young S.K."/>
            <person name="Zeng Q."/>
            <person name="Koehrsen M."/>
            <person name="Haas B."/>
            <person name="Borodovsky M."/>
            <person name="Guigo R."/>
            <person name="Alvarado L."/>
            <person name="Berlin A."/>
            <person name="Bochicchio J."/>
            <person name="Borenstein D."/>
            <person name="Chapman S."/>
            <person name="Chen Z."/>
            <person name="Engels R."/>
            <person name="Freedman E."/>
            <person name="Gellesch M."/>
            <person name="Goldberg J."/>
            <person name="Griggs A."/>
            <person name="Gujja S."/>
            <person name="Heiman D."/>
            <person name="Hepburn T."/>
            <person name="Howarth C."/>
            <person name="Jen D."/>
            <person name="Larson L."/>
            <person name="Lewis B."/>
            <person name="Mehta T."/>
            <person name="Park D."/>
            <person name="Pearson M."/>
            <person name="Roberts A."/>
            <person name="Saif S."/>
            <person name="Shenoy N."/>
            <person name="Sisk P."/>
            <person name="Stolte C."/>
            <person name="Sykes S."/>
            <person name="Thomson T."/>
            <person name="Walk T."/>
            <person name="White J."/>
            <person name="Yandava C."/>
            <person name="Burger G."/>
            <person name="Gray M.W."/>
            <person name="Holland P.W.H."/>
            <person name="King N."/>
            <person name="Lang F.B.F."/>
            <person name="Roger A.J."/>
            <person name="Ruiz-Trillo I."/>
            <person name="Lander E."/>
            <person name="Nusbaum C."/>
        </authorList>
    </citation>
    <scope>NUCLEOTIDE SEQUENCE [LARGE SCALE GENOMIC DNA]</scope>
    <source>
        <strain evidence="3 4">DAOM BR117</strain>
    </source>
</reference>
<dbReference type="SUPFAM" id="SSF52266">
    <property type="entry name" value="SGNH hydrolase"/>
    <property type="match status" value="1"/>
</dbReference>
<dbReference type="CDD" id="cd00229">
    <property type="entry name" value="SGNH_hydrolase"/>
    <property type="match status" value="1"/>
</dbReference>
<sequence length="308" mass="34772">MSTPQKKTPSSPPRSPTSPARRSKRTLQQPSFRTNPWGALLALISWVTVWLGIYVRLGWLRLNHWISGSSGTETRPFSNYKNKIVIIGDDFAFGYGDFVTSAGVPGLAGHLKRVLQSDRYKLRQSWIIYNCGVIGSTSADWLPKSAKEANSPKTQFEKVFDNPTYADADAVVLLVGFNDSRSQPALSAEDTVHNISAICRVLRNMGKDIWVCSIPNNGEEAKGDAALEESMRRNEILLGWLENNKDDIRSGPRIDVMHYEYRHKSFWYVDQDHLSTKGYRKLAKDLADLMGTALVKREFARFRKDLGM</sequence>
<dbReference type="PANTHER" id="PTHR30383:SF5">
    <property type="entry name" value="SGNH HYDROLASE-TYPE ESTERASE DOMAIN-CONTAINING PROTEIN"/>
    <property type="match status" value="1"/>
</dbReference>
<evidence type="ECO:0000256" key="2">
    <source>
        <dbReference type="SAM" id="Phobius"/>
    </source>
</evidence>
<dbReference type="Pfam" id="PF00657">
    <property type="entry name" value="Lipase_GDSL"/>
    <property type="match status" value="1"/>
</dbReference>
<dbReference type="InParanoid" id="A0A0L0HJY2"/>
<feature type="transmembrane region" description="Helical" evidence="2">
    <location>
        <begin position="37"/>
        <end position="57"/>
    </location>
</feature>
<keyword evidence="2" id="KW-0812">Transmembrane</keyword>
<dbReference type="GO" id="GO:0004622">
    <property type="term" value="F:phosphatidylcholine lysophospholipase activity"/>
    <property type="evidence" value="ECO:0007669"/>
    <property type="project" value="TreeGrafter"/>
</dbReference>
<feature type="region of interest" description="Disordered" evidence="1">
    <location>
        <begin position="1"/>
        <end position="28"/>
    </location>
</feature>
<keyword evidence="2" id="KW-1133">Transmembrane helix</keyword>
<gene>
    <name evidence="3" type="ORF">SPPG_03563</name>
</gene>
<organism evidence="3 4">
    <name type="scientific">Spizellomyces punctatus (strain DAOM BR117)</name>
    <dbReference type="NCBI Taxonomy" id="645134"/>
    <lineage>
        <taxon>Eukaryota</taxon>
        <taxon>Fungi</taxon>
        <taxon>Fungi incertae sedis</taxon>
        <taxon>Chytridiomycota</taxon>
        <taxon>Chytridiomycota incertae sedis</taxon>
        <taxon>Chytridiomycetes</taxon>
        <taxon>Spizellomycetales</taxon>
        <taxon>Spizellomycetaceae</taxon>
        <taxon>Spizellomyces</taxon>
    </lineage>
</organism>
<name>A0A0L0HJY2_SPIPD</name>
<dbReference type="RefSeq" id="XP_016609810.1">
    <property type="nucleotide sequence ID" value="XM_016751826.1"/>
</dbReference>
<dbReference type="GeneID" id="27687071"/>
<dbReference type="EMBL" id="KQ257454">
    <property type="protein sequence ID" value="KND01771.1"/>
    <property type="molecule type" value="Genomic_DNA"/>
</dbReference>
<dbReference type="OrthoDB" id="57748at2759"/>
<dbReference type="OMA" id="MMTAIEW"/>
<dbReference type="Gene3D" id="3.40.50.1110">
    <property type="entry name" value="SGNH hydrolase"/>
    <property type="match status" value="1"/>
</dbReference>
<accession>A0A0L0HJY2</accession>
<protein>
    <submittedName>
        <fullName evidence="3">Uncharacterized protein</fullName>
    </submittedName>
</protein>
<evidence type="ECO:0000313" key="3">
    <source>
        <dbReference type="EMBL" id="KND01771.1"/>
    </source>
</evidence>
<dbReference type="InterPro" id="IPR001087">
    <property type="entry name" value="GDSL"/>
</dbReference>
<dbReference type="VEuPathDB" id="FungiDB:SPPG_03563"/>
<dbReference type="Proteomes" id="UP000053201">
    <property type="component" value="Unassembled WGS sequence"/>
</dbReference>
<dbReference type="eggNOG" id="ENOG502RZWN">
    <property type="taxonomic scope" value="Eukaryota"/>
</dbReference>
<keyword evidence="4" id="KW-1185">Reference proteome</keyword>
<evidence type="ECO:0000256" key="1">
    <source>
        <dbReference type="SAM" id="MobiDB-lite"/>
    </source>
</evidence>
<evidence type="ECO:0000313" key="4">
    <source>
        <dbReference type="Proteomes" id="UP000053201"/>
    </source>
</evidence>
<keyword evidence="2" id="KW-0472">Membrane</keyword>
<dbReference type="InterPro" id="IPR051532">
    <property type="entry name" value="Ester_Hydrolysis_Enzymes"/>
</dbReference>